<dbReference type="GO" id="GO:0004983">
    <property type="term" value="F:neuropeptide Y receptor activity"/>
    <property type="evidence" value="ECO:0007669"/>
    <property type="project" value="InterPro"/>
</dbReference>
<name>R7VH09_CAPTE</name>
<keyword evidence="5 9" id="KW-0297">G-protein coupled receptor</keyword>
<feature type="transmembrane region" description="Helical" evidence="10">
    <location>
        <begin position="87"/>
        <end position="105"/>
    </location>
</feature>
<feature type="domain" description="G-protein coupled receptors family 1 profile" evidence="11">
    <location>
        <begin position="26"/>
        <end position="286"/>
    </location>
</feature>
<feature type="transmembrane region" description="Helical" evidence="10">
    <location>
        <begin position="172"/>
        <end position="201"/>
    </location>
</feature>
<dbReference type="Proteomes" id="UP000014760">
    <property type="component" value="Unassembled WGS sequence"/>
</dbReference>
<evidence type="ECO:0000313" key="12">
    <source>
        <dbReference type="EMBL" id="ELU14980.1"/>
    </source>
</evidence>
<dbReference type="PRINTS" id="PR01012">
    <property type="entry name" value="NRPEPTIDEYR"/>
</dbReference>
<keyword evidence="14" id="KW-1185">Reference proteome</keyword>
<organism evidence="12">
    <name type="scientific">Capitella teleta</name>
    <name type="common">Polychaete worm</name>
    <dbReference type="NCBI Taxonomy" id="283909"/>
    <lineage>
        <taxon>Eukaryota</taxon>
        <taxon>Metazoa</taxon>
        <taxon>Spiralia</taxon>
        <taxon>Lophotrochozoa</taxon>
        <taxon>Annelida</taxon>
        <taxon>Polychaeta</taxon>
        <taxon>Sedentaria</taxon>
        <taxon>Scolecida</taxon>
        <taxon>Capitellidae</taxon>
        <taxon>Capitella</taxon>
    </lineage>
</organism>
<dbReference type="PRINTS" id="PR00237">
    <property type="entry name" value="GPCRRHODOPSN"/>
</dbReference>
<evidence type="ECO:0000256" key="3">
    <source>
        <dbReference type="ARBA" id="ARBA00022692"/>
    </source>
</evidence>
<evidence type="ECO:0000313" key="13">
    <source>
        <dbReference type="EnsemblMetazoa" id="CapteP33495"/>
    </source>
</evidence>
<dbReference type="AlphaFoldDB" id="R7VH09"/>
<evidence type="ECO:0000313" key="14">
    <source>
        <dbReference type="Proteomes" id="UP000014760"/>
    </source>
</evidence>
<feature type="non-terminal residue" evidence="12">
    <location>
        <position position="309"/>
    </location>
</feature>
<evidence type="ECO:0000256" key="9">
    <source>
        <dbReference type="RuleBase" id="RU000688"/>
    </source>
</evidence>
<evidence type="ECO:0000256" key="1">
    <source>
        <dbReference type="ARBA" id="ARBA00004141"/>
    </source>
</evidence>
<proteinExistence type="inferred from homology"/>
<accession>R7VH09</accession>
<dbReference type="CDD" id="cd14993">
    <property type="entry name" value="7tmA_CCKR-like"/>
    <property type="match status" value="1"/>
</dbReference>
<dbReference type="HOGENOM" id="CLU_009579_6_1_1"/>
<dbReference type="OrthoDB" id="5975505at2759"/>
<evidence type="ECO:0000256" key="7">
    <source>
        <dbReference type="ARBA" id="ARBA00023170"/>
    </source>
</evidence>
<sequence>FLATSPQMIVVFTLGYLIIFVLALVNNSLVVTVIYRTQQMRTVTNMFLANLAVADILVSLVVLPITLLNNLFTEWIFPAFLCKAVPYLQAVVVSASVNTLAAVAVERYFAIFYPHKTVIFPRTALFIIAFIWLVPMGIQIPWAFFSHLQDFYRGTVTLCVQSFPSQTLEKGFFFGVVFLTCYCIPLLFISVFYSMIGLRVWRRNVAGIRGSRAERNIQRSKIRIVRMLVTVAMVFALLWLPLYSLRMRHYFGREIKGQYRVYLIRVISPLAQWFSSANSCVNPFIYCYFSEQFRKYIFELLTELRSKCC</sequence>
<evidence type="ECO:0000256" key="2">
    <source>
        <dbReference type="ARBA" id="ARBA00010663"/>
    </source>
</evidence>
<keyword evidence="3 9" id="KW-0812">Transmembrane</keyword>
<evidence type="ECO:0000256" key="6">
    <source>
        <dbReference type="ARBA" id="ARBA00023136"/>
    </source>
</evidence>
<comment type="subcellular location">
    <subcellularLocation>
        <location evidence="1">Membrane</location>
        <topology evidence="1">Multi-pass membrane protein</topology>
    </subcellularLocation>
</comment>
<evidence type="ECO:0000256" key="5">
    <source>
        <dbReference type="ARBA" id="ARBA00023040"/>
    </source>
</evidence>
<keyword evidence="7 9" id="KW-0675">Receptor</keyword>
<evidence type="ECO:0000256" key="8">
    <source>
        <dbReference type="ARBA" id="ARBA00023224"/>
    </source>
</evidence>
<comment type="similarity">
    <text evidence="2 9">Belongs to the G-protein coupled receptor 1 family.</text>
</comment>
<reference evidence="12 14" key="2">
    <citation type="journal article" date="2013" name="Nature">
        <title>Insights into bilaterian evolution from three spiralian genomes.</title>
        <authorList>
            <person name="Simakov O."/>
            <person name="Marletaz F."/>
            <person name="Cho S.J."/>
            <person name="Edsinger-Gonzales E."/>
            <person name="Havlak P."/>
            <person name="Hellsten U."/>
            <person name="Kuo D.H."/>
            <person name="Larsson T."/>
            <person name="Lv J."/>
            <person name="Arendt D."/>
            <person name="Savage R."/>
            <person name="Osoegawa K."/>
            <person name="de Jong P."/>
            <person name="Grimwood J."/>
            <person name="Chapman J.A."/>
            <person name="Shapiro H."/>
            <person name="Aerts A."/>
            <person name="Otillar R.P."/>
            <person name="Terry A.Y."/>
            <person name="Boore J.L."/>
            <person name="Grigoriev I.V."/>
            <person name="Lindberg D.R."/>
            <person name="Seaver E.C."/>
            <person name="Weisblat D.A."/>
            <person name="Putnam N.H."/>
            <person name="Rokhsar D.S."/>
        </authorList>
    </citation>
    <scope>NUCLEOTIDE SEQUENCE</scope>
    <source>
        <strain evidence="12 14">I ESC-2004</strain>
    </source>
</reference>
<reference evidence="14" key="1">
    <citation type="submission" date="2012-12" db="EMBL/GenBank/DDBJ databases">
        <authorList>
            <person name="Hellsten U."/>
            <person name="Grimwood J."/>
            <person name="Chapman J.A."/>
            <person name="Shapiro H."/>
            <person name="Aerts A."/>
            <person name="Otillar R.P."/>
            <person name="Terry A.Y."/>
            <person name="Boore J.L."/>
            <person name="Simakov O."/>
            <person name="Marletaz F."/>
            <person name="Cho S.-J."/>
            <person name="Edsinger-Gonzales E."/>
            <person name="Havlak P."/>
            <person name="Kuo D.-H."/>
            <person name="Larsson T."/>
            <person name="Lv J."/>
            <person name="Arendt D."/>
            <person name="Savage R."/>
            <person name="Osoegawa K."/>
            <person name="de Jong P."/>
            <person name="Lindberg D.R."/>
            <person name="Seaver E.C."/>
            <person name="Weisblat D.A."/>
            <person name="Putnam N.H."/>
            <person name="Grigoriev I.V."/>
            <person name="Rokhsar D.S."/>
        </authorList>
    </citation>
    <scope>NUCLEOTIDE SEQUENCE</scope>
    <source>
        <strain evidence="14">I ESC-2004</strain>
    </source>
</reference>
<dbReference type="EMBL" id="AMQN01004665">
    <property type="status" value="NOT_ANNOTATED_CDS"/>
    <property type="molecule type" value="Genomic_DNA"/>
</dbReference>
<feature type="transmembrane region" description="Helical" evidence="10">
    <location>
        <begin position="12"/>
        <end position="35"/>
    </location>
</feature>
<dbReference type="GO" id="GO:0005886">
    <property type="term" value="C:plasma membrane"/>
    <property type="evidence" value="ECO:0007669"/>
    <property type="project" value="TreeGrafter"/>
</dbReference>
<dbReference type="EMBL" id="KB294122">
    <property type="protein sequence ID" value="ELU14980.1"/>
    <property type="molecule type" value="Genomic_DNA"/>
</dbReference>
<evidence type="ECO:0000256" key="10">
    <source>
        <dbReference type="SAM" id="Phobius"/>
    </source>
</evidence>
<gene>
    <name evidence="12" type="ORF">CAPTEDRAFT_33495</name>
</gene>
<dbReference type="SUPFAM" id="SSF81321">
    <property type="entry name" value="Family A G protein-coupled receptor-like"/>
    <property type="match status" value="1"/>
</dbReference>
<dbReference type="Gene3D" id="1.20.1070.10">
    <property type="entry name" value="Rhodopsin 7-helix transmembrane proteins"/>
    <property type="match status" value="1"/>
</dbReference>
<evidence type="ECO:0000259" key="11">
    <source>
        <dbReference type="PROSITE" id="PS50262"/>
    </source>
</evidence>
<keyword evidence="4 10" id="KW-1133">Transmembrane helix</keyword>
<feature type="non-terminal residue" evidence="12">
    <location>
        <position position="1"/>
    </location>
</feature>
<protein>
    <recommendedName>
        <fullName evidence="11">G-protein coupled receptors family 1 profile domain-containing protein</fullName>
    </recommendedName>
</protein>
<reference evidence="13" key="3">
    <citation type="submission" date="2015-06" db="UniProtKB">
        <authorList>
            <consortium name="EnsemblMetazoa"/>
        </authorList>
    </citation>
    <scope>IDENTIFICATION</scope>
</reference>
<feature type="transmembrane region" description="Helical" evidence="10">
    <location>
        <begin position="47"/>
        <end position="67"/>
    </location>
</feature>
<dbReference type="InterPro" id="IPR017452">
    <property type="entry name" value="GPCR_Rhodpsn_7TM"/>
</dbReference>
<dbReference type="PROSITE" id="PS00237">
    <property type="entry name" value="G_PROTEIN_RECEP_F1_1"/>
    <property type="match status" value="1"/>
</dbReference>
<dbReference type="OMA" id="IENDTIC"/>
<dbReference type="PANTHER" id="PTHR45695:SF9">
    <property type="entry name" value="LEUCOKININ RECEPTOR"/>
    <property type="match status" value="1"/>
</dbReference>
<keyword evidence="8 9" id="KW-0807">Transducer</keyword>
<feature type="transmembrane region" description="Helical" evidence="10">
    <location>
        <begin position="222"/>
        <end position="242"/>
    </location>
</feature>
<dbReference type="InterPro" id="IPR000611">
    <property type="entry name" value="NPY_rcpt"/>
</dbReference>
<keyword evidence="6 10" id="KW-0472">Membrane</keyword>
<dbReference type="STRING" id="283909.R7VH09"/>
<dbReference type="InterPro" id="IPR000276">
    <property type="entry name" value="GPCR_Rhodpsn"/>
</dbReference>
<evidence type="ECO:0000256" key="4">
    <source>
        <dbReference type="ARBA" id="ARBA00022989"/>
    </source>
</evidence>
<dbReference type="EnsemblMetazoa" id="CapteT33495">
    <property type="protein sequence ID" value="CapteP33495"/>
    <property type="gene ID" value="CapteG33495"/>
</dbReference>
<feature type="transmembrane region" description="Helical" evidence="10">
    <location>
        <begin position="125"/>
        <end position="145"/>
    </location>
</feature>
<dbReference type="Pfam" id="PF00001">
    <property type="entry name" value="7tm_1"/>
    <property type="match status" value="1"/>
</dbReference>
<dbReference type="PANTHER" id="PTHR45695">
    <property type="entry name" value="LEUCOKININ RECEPTOR-RELATED"/>
    <property type="match status" value="1"/>
</dbReference>
<dbReference type="PROSITE" id="PS50262">
    <property type="entry name" value="G_PROTEIN_RECEP_F1_2"/>
    <property type="match status" value="1"/>
</dbReference>